<accession>A0A5Y5BW34</accession>
<dbReference type="EMBL" id="AAJBKL010000056">
    <property type="protein sequence ID" value="ECK3240595.1"/>
    <property type="molecule type" value="Genomic_DNA"/>
</dbReference>
<comment type="caution">
    <text evidence="1">The sequence shown here is derived from an EMBL/GenBank/DDBJ whole genome shotgun (WGS) entry which is preliminary data.</text>
</comment>
<proteinExistence type="predicted"/>
<protein>
    <submittedName>
        <fullName evidence="1">Uncharacterized protein</fullName>
    </submittedName>
</protein>
<feature type="non-terminal residue" evidence="1">
    <location>
        <position position="1"/>
    </location>
</feature>
<sequence length="80" mass="9282">DLKTENEALKNSIKDEKNKLSFTISDIEQSIEIIENNINRLKKEDIHEINDNIKDLKSWLRNVGQIATSTRDKLNPSMDD</sequence>
<evidence type="ECO:0000313" key="1">
    <source>
        <dbReference type="EMBL" id="ECK3240595.1"/>
    </source>
</evidence>
<gene>
    <name evidence="1" type="ORF">FRI24_20930</name>
</gene>
<dbReference type="AlphaFoldDB" id="A0A5Y5BW34"/>
<organism evidence="1">
    <name type="scientific">Salmonella enterica</name>
    <name type="common">Salmonella choleraesuis</name>
    <dbReference type="NCBI Taxonomy" id="28901"/>
    <lineage>
        <taxon>Bacteria</taxon>
        <taxon>Pseudomonadati</taxon>
        <taxon>Pseudomonadota</taxon>
        <taxon>Gammaproteobacteria</taxon>
        <taxon>Enterobacterales</taxon>
        <taxon>Enterobacteriaceae</taxon>
        <taxon>Salmonella</taxon>
    </lineage>
</organism>
<name>A0A5Y5BW34_SALER</name>
<reference evidence="1" key="1">
    <citation type="submission" date="2019-08" db="EMBL/GenBank/DDBJ databases">
        <authorList>
            <consortium name="PulseNet: The National Subtyping Network for Foodborne Disease Surveillance"/>
            <person name="Tarr C.L."/>
            <person name="Trees E."/>
            <person name="Katz L.S."/>
            <person name="Carleton-Romer H.A."/>
            <person name="Stroika S."/>
            <person name="Kucerova Z."/>
            <person name="Roache K.F."/>
            <person name="Sabol A.L."/>
            <person name="Besser J."/>
            <person name="Gerner-Smidt P."/>
        </authorList>
    </citation>
    <scope>NUCLEOTIDE SEQUENCE</scope>
    <source>
        <strain evidence="1">PNUSAS086062</strain>
    </source>
</reference>